<dbReference type="Pfam" id="PF00059">
    <property type="entry name" value="Lectin_C"/>
    <property type="match status" value="3"/>
</dbReference>
<accession>A0A8S4AJK6</accession>
<evidence type="ECO:0000256" key="3">
    <source>
        <dbReference type="ARBA" id="ARBA00022475"/>
    </source>
</evidence>
<evidence type="ECO:0000259" key="29">
    <source>
        <dbReference type="PROSITE" id="PS50923"/>
    </source>
</evidence>
<dbReference type="SMART" id="SM00034">
    <property type="entry name" value="CLECT"/>
    <property type="match status" value="3"/>
</dbReference>
<dbReference type="InterPro" id="IPR002396">
    <property type="entry name" value="Selectin_superfamily"/>
</dbReference>
<feature type="domain" description="EGF-like" evidence="27">
    <location>
        <begin position="628"/>
        <end position="664"/>
    </location>
</feature>
<feature type="domain" description="Sushi" evidence="29">
    <location>
        <begin position="979"/>
        <end position="1040"/>
    </location>
</feature>
<reference evidence="30" key="1">
    <citation type="submission" date="2021-05" db="EMBL/GenBank/DDBJ databases">
        <authorList>
            <person name="Tigano A."/>
        </authorList>
    </citation>
    <scope>NUCLEOTIDE SEQUENCE</scope>
</reference>
<evidence type="ECO:0000256" key="26">
    <source>
        <dbReference type="SAM" id="Phobius"/>
    </source>
</evidence>
<dbReference type="SMART" id="SM00181">
    <property type="entry name" value="EGF"/>
    <property type="match status" value="2"/>
</dbReference>
<dbReference type="SUPFAM" id="SSF57196">
    <property type="entry name" value="EGF/Laminin"/>
    <property type="match status" value="1"/>
</dbReference>
<keyword evidence="9" id="KW-0430">Lectin</keyword>
<comment type="function">
    <text evidence="22">Cell-surface glycoprotein having a role in immunoadhesion. Mediates in the adhesion of blood neutrophils in cytokine-activated endothelium through interaction with SELPLG/PSGL1. May have a role in capillary morphogenesis.</text>
</comment>
<dbReference type="InterPro" id="IPR000436">
    <property type="entry name" value="Sushi_SCR_CCP_dom"/>
</dbReference>
<evidence type="ECO:0000256" key="15">
    <source>
        <dbReference type="ARBA" id="ARBA00023157"/>
    </source>
</evidence>
<dbReference type="SUPFAM" id="SSF57535">
    <property type="entry name" value="Complement control module/SCR domain"/>
    <property type="match status" value="10"/>
</dbReference>
<feature type="region of interest" description="Disordered" evidence="25">
    <location>
        <begin position="1205"/>
        <end position="1224"/>
    </location>
</feature>
<feature type="disulfide bond" evidence="24">
    <location>
        <begin position="1073"/>
        <end position="1100"/>
    </location>
</feature>
<dbReference type="InterPro" id="IPR018378">
    <property type="entry name" value="C-type_lectin_CS"/>
</dbReference>
<feature type="disulfide bond" evidence="24">
    <location>
        <begin position="825"/>
        <end position="852"/>
    </location>
</feature>
<feature type="domain" description="Sushi" evidence="29">
    <location>
        <begin position="1103"/>
        <end position="1165"/>
    </location>
</feature>
<evidence type="ECO:0000256" key="14">
    <source>
        <dbReference type="ARBA" id="ARBA00023136"/>
    </source>
</evidence>
<keyword evidence="5 24" id="KW-0768">Sushi</keyword>
<dbReference type="InterPro" id="IPR035976">
    <property type="entry name" value="Sushi/SCR/CCP_sf"/>
</dbReference>
<keyword evidence="6 26" id="KW-0812">Transmembrane</keyword>
<keyword evidence="15 23" id="KW-1015">Disulfide bond</keyword>
<keyword evidence="4 23" id="KW-0245">EGF-like domain</keyword>
<feature type="domain" description="Sushi" evidence="29">
    <location>
        <begin position="793"/>
        <end position="854"/>
    </location>
</feature>
<comment type="caution">
    <text evidence="30">The sequence shown here is derived from an EMBL/GenBank/DDBJ whole genome shotgun (WGS) entry which is preliminary data.</text>
</comment>
<dbReference type="GO" id="GO:0005886">
    <property type="term" value="C:plasma membrane"/>
    <property type="evidence" value="ECO:0007669"/>
    <property type="project" value="UniProtKB-SubCell"/>
</dbReference>
<feature type="disulfide bond" evidence="24">
    <location>
        <begin position="949"/>
        <end position="976"/>
    </location>
</feature>
<dbReference type="PROSITE" id="PS00615">
    <property type="entry name" value="C_TYPE_LECTIN_1"/>
    <property type="match status" value="2"/>
</dbReference>
<comment type="similarity">
    <text evidence="2">Belongs to the selectin/LECAM family.</text>
</comment>
<feature type="domain" description="Sushi" evidence="29">
    <location>
        <begin position="731"/>
        <end position="792"/>
    </location>
</feature>
<feature type="domain" description="Sushi" evidence="29">
    <location>
        <begin position="667"/>
        <end position="730"/>
    </location>
</feature>
<feature type="domain" description="Sushi" evidence="29">
    <location>
        <begin position="382"/>
        <end position="440"/>
    </location>
</feature>
<dbReference type="SMART" id="SM00032">
    <property type="entry name" value="CCP"/>
    <property type="match status" value="10"/>
</dbReference>
<dbReference type="InterPro" id="IPR001304">
    <property type="entry name" value="C-type_lectin-like"/>
</dbReference>
<evidence type="ECO:0000256" key="18">
    <source>
        <dbReference type="ARBA" id="ARBA00040812"/>
    </source>
</evidence>
<dbReference type="GO" id="GO:0046872">
    <property type="term" value="F:metal ion binding"/>
    <property type="evidence" value="ECO:0007669"/>
    <property type="project" value="UniProtKB-KW"/>
</dbReference>
<evidence type="ECO:0000256" key="12">
    <source>
        <dbReference type="ARBA" id="ARBA00022889"/>
    </source>
</evidence>
<feature type="disulfide bond" evidence="24">
    <location>
        <begin position="887"/>
        <end position="914"/>
    </location>
</feature>
<feature type="domain" description="Sushi" evidence="29">
    <location>
        <begin position="1041"/>
        <end position="1102"/>
    </location>
</feature>
<feature type="disulfide bond" evidence="24">
    <location>
        <begin position="106"/>
        <end position="133"/>
    </location>
</feature>
<dbReference type="InterPro" id="IPR016186">
    <property type="entry name" value="C-type_lectin-like/link_sf"/>
</dbReference>
<dbReference type="PRINTS" id="PR00343">
    <property type="entry name" value="SELECTIN"/>
</dbReference>
<keyword evidence="10" id="KW-0677">Repeat</keyword>
<evidence type="ECO:0000256" key="10">
    <source>
        <dbReference type="ARBA" id="ARBA00022737"/>
    </source>
</evidence>
<dbReference type="AlphaFoldDB" id="A0A8S4AJK6"/>
<evidence type="ECO:0000256" key="1">
    <source>
        <dbReference type="ARBA" id="ARBA00004251"/>
    </source>
</evidence>
<evidence type="ECO:0000259" key="27">
    <source>
        <dbReference type="PROSITE" id="PS50026"/>
    </source>
</evidence>
<keyword evidence="12" id="KW-0130">Cell adhesion</keyword>
<name>A0A8S4AJK6_9TELE</name>
<evidence type="ECO:0000256" key="5">
    <source>
        <dbReference type="ARBA" id="ARBA00022659"/>
    </source>
</evidence>
<evidence type="ECO:0000256" key="17">
    <source>
        <dbReference type="ARBA" id="ARBA00038738"/>
    </source>
</evidence>
<comment type="subunit">
    <text evidence="17">Interacts with SELPLG/PSGL1 and PODXL2 through the sialyl Lewis X epitope. SELPLG sulfation appears not to be required for this interaction.</text>
</comment>
<dbReference type="EMBL" id="CAJRST010000002">
    <property type="protein sequence ID" value="CAG5861530.1"/>
    <property type="molecule type" value="Genomic_DNA"/>
</dbReference>
<proteinExistence type="inferred from homology"/>
<evidence type="ECO:0000256" key="8">
    <source>
        <dbReference type="ARBA" id="ARBA00022729"/>
    </source>
</evidence>
<dbReference type="SUPFAM" id="SSF56436">
    <property type="entry name" value="C-type lectin-like"/>
    <property type="match status" value="3"/>
</dbReference>
<feature type="domain" description="C-type lectin" evidence="28">
    <location>
        <begin position="5"/>
        <end position="75"/>
    </location>
</feature>
<dbReference type="FunFam" id="2.10.70.10:FF:000001">
    <property type="entry name" value="Selectin P"/>
    <property type="match status" value="6"/>
</dbReference>
<dbReference type="InterPro" id="IPR050350">
    <property type="entry name" value="Compl-Cell_Adhes-Reg"/>
</dbReference>
<evidence type="ECO:0000256" key="19">
    <source>
        <dbReference type="ARBA" id="ARBA00041401"/>
    </source>
</evidence>
<dbReference type="Pfam" id="PF00084">
    <property type="entry name" value="Sushi"/>
    <property type="match status" value="8"/>
</dbReference>
<feature type="disulfide bond" evidence="24">
    <location>
        <begin position="1011"/>
        <end position="1038"/>
    </location>
</feature>
<evidence type="ECO:0000256" key="20">
    <source>
        <dbReference type="ARBA" id="ARBA00042113"/>
    </source>
</evidence>
<feature type="disulfide bond" evidence="24">
    <location>
        <begin position="701"/>
        <end position="728"/>
    </location>
</feature>
<dbReference type="InterPro" id="IPR016187">
    <property type="entry name" value="CTDL_fold"/>
</dbReference>
<feature type="disulfide bond" evidence="24">
    <location>
        <begin position="1136"/>
        <end position="1163"/>
    </location>
</feature>
<evidence type="ECO:0000256" key="4">
    <source>
        <dbReference type="ARBA" id="ARBA00022536"/>
    </source>
</evidence>
<feature type="disulfide bond" evidence="24">
    <location>
        <begin position="763"/>
        <end position="790"/>
    </location>
</feature>
<keyword evidence="8" id="KW-0732">Signal</keyword>
<feature type="domain" description="Sushi" evidence="29">
    <location>
        <begin position="855"/>
        <end position="916"/>
    </location>
</feature>
<evidence type="ECO:0000256" key="16">
    <source>
        <dbReference type="ARBA" id="ARBA00023180"/>
    </source>
</evidence>
<keyword evidence="31" id="KW-1185">Reference proteome</keyword>
<dbReference type="PROSITE" id="PS00022">
    <property type="entry name" value="EGF_1"/>
    <property type="match status" value="2"/>
</dbReference>
<evidence type="ECO:0000256" key="7">
    <source>
        <dbReference type="ARBA" id="ARBA00022723"/>
    </source>
</evidence>
<feature type="transmembrane region" description="Helical" evidence="26">
    <location>
        <begin position="1172"/>
        <end position="1198"/>
    </location>
</feature>
<evidence type="ECO:0000256" key="11">
    <source>
        <dbReference type="ARBA" id="ARBA00022837"/>
    </source>
</evidence>
<dbReference type="OrthoDB" id="406096at2759"/>
<evidence type="ECO:0000256" key="6">
    <source>
        <dbReference type="ARBA" id="ARBA00022692"/>
    </source>
</evidence>
<keyword evidence="7" id="KW-0479">Metal-binding</keyword>
<dbReference type="GO" id="GO:0007155">
    <property type="term" value="P:cell adhesion"/>
    <property type="evidence" value="ECO:0007669"/>
    <property type="project" value="UniProtKB-KW"/>
</dbReference>
<protein>
    <recommendedName>
        <fullName evidence="18">E-selectin</fullName>
    </recommendedName>
    <alternativeName>
        <fullName evidence="19">CD62 antigen-like family member E</fullName>
    </alternativeName>
    <alternativeName>
        <fullName evidence="20">Endothelial leukocyte adhesion molecule 1</fullName>
    </alternativeName>
    <alternativeName>
        <fullName evidence="21">Leukocyte-endothelial cell adhesion molecule 2</fullName>
    </alternativeName>
</protein>
<feature type="disulfide bond" evidence="23">
    <location>
        <begin position="369"/>
        <end position="378"/>
    </location>
</feature>
<dbReference type="PROSITE" id="PS50026">
    <property type="entry name" value="EGF_3"/>
    <property type="match status" value="2"/>
</dbReference>
<dbReference type="GO" id="GO:0030246">
    <property type="term" value="F:carbohydrate binding"/>
    <property type="evidence" value="ECO:0007669"/>
    <property type="project" value="UniProtKB-KW"/>
</dbReference>
<evidence type="ECO:0000256" key="22">
    <source>
        <dbReference type="ARBA" id="ARBA00045695"/>
    </source>
</evidence>
<feature type="disulfide bond" evidence="24">
    <location>
        <begin position="411"/>
        <end position="438"/>
    </location>
</feature>
<feature type="domain" description="C-type lectin" evidence="28">
    <location>
        <begin position="508"/>
        <end position="628"/>
    </location>
</feature>
<evidence type="ECO:0000256" key="9">
    <source>
        <dbReference type="ARBA" id="ARBA00022734"/>
    </source>
</evidence>
<evidence type="ECO:0000313" key="30">
    <source>
        <dbReference type="EMBL" id="CAG5861530.1"/>
    </source>
</evidence>
<organism evidence="30 31">
    <name type="scientific">Menidia menidia</name>
    <name type="common">Atlantic silverside</name>
    <dbReference type="NCBI Taxonomy" id="238744"/>
    <lineage>
        <taxon>Eukaryota</taxon>
        <taxon>Metazoa</taxon>
        <taxon>Chordata</taxon>
        <taxon>Craniata</taxon>
        <taxon>Vertebrata</taxon>
        <taxon>Euteleostomi</taxon>
        <taxon>Actinopterygii</taxon>
        <taxon>Neopterygii</taxon>
        <taxon>Teleostei</taxon>
        <taxon>Neoteleostei</taxon>
        <taxon>Acanthomorphata</taxon>
        <taxon>Ovalentaria</taxon>
        <taxon>Atherinomorphae</taxon>
        <taxon>Atheriniformes</taxon>
        <taxon>Atherinopsidae</taxon>
        <taxon>Menidiinae</taxon>
        <taxon>Menidia</taxon>
    </lineage>
</organism>
<evidence type="ECO:0000313" key="31">
    <source>
        <dbReference type="Proteomes" id="UP000677803"/>
    </source>
</evidence>
<dbReference type="CDD" id="cd00054">
    <property type="entry name" value="EGF_CA"/>
    <property type="match status" value="2"/>
</dbReference>
<evidence type="ECO:0000256" key="25">
    <source>
        <dbReference type="SAM" id="MobiDB-lite"/>
    </source>
</evidence>
<feature type="disulfide bond" evidence="23">
    <location>
        <begin position="654"/>
        <end position="663"/>
    </location>
</feature>
<keyword evidence="16" id="KW-0325">Glycoprotein</keyword>
<evidence type="ECO:0000259" key="28">
    <source>
        <dbReference type="PROSITE" id="PS50041"/>
    </source>
</evidence>
<dbReference type="Gene3D" id="3.10.100.10">
    <property type="entry name" value="Mannose-Binding Protein A, subunit A"/>
    <property type="match status" value="3"/>
</dbReference>
<keyword evidence="14 26" id="KW-0472">Membrane</keyword>
<evidence type="ECO:0000256" key="21">
    <source>
        <dbReference type="ARBA" id="ARBA00043124"/>
    </source>
</evidence>
<gene>
    <name evidence="30" type="ORF">MMEN_LOCUS998</name>
</gene>
<feature type="domain" description="Sushi" evidence="29">
    <location>
        <begin position="76"/>
        <end position="135"/>
    </location>
</feature>
<keyword evidence="3" id="KW-1003">Cell membrane</keyword>
<comment type="caution">
    <text evidence="23">Lacks conserved residue(s) required for the propagation of feature annotation.</text>
</comment>
<feature type="domain" description="EGF-like" evidence="27">
    <location>
        <begin position="344"/>
        <end position="379"/>
    </location>
</feature>
<evidence type="ECO:0000256" key="23">
    <source>
        <dbReference type="PROSITE-ProRule" id="PRU00076"/>
    </source>
</evidence>
<dbReference type="PANTHER" id="PTHR19325">
    <property type="entry name" value="COMPLEMENT COMPONENT-RELATED SUSHI DOMAIN-CONTAINING"/>
    <property type="match status" value="1"/>
</dbReference>
<evidence type="ECO:0000256" key="24">
    <source>
        <dbReference type="PROSITE-ProRule" id="PRU00302"/>
    </source>
</evidence>
<dbReference type="Proteomes" id="UP000677803">
    <property type="component" value="Unassembled WGS sequence"/>
</dbReference>
<dbReference type="CDD" id="cd00033">
    <property type="entry name" value="CCP"/>
    <property type="match status" value="10"/>
</dbReference>
<evidence type="ECO:0000256" key="2">
    <source>
        <dbReference type="ARBA" id="ARBA00007360"/>
    </source>
</evidence>
<feature type="domain" description="Sushi" evidence="29">
    <location>
        <begin position="917"/>
        <end position="978"/>
    </location>
</feature>
<dbReference type="Gene3D" id="2.10.25.10">
    <property type="entry name" value="Laminin"/>
    <property type="match status" value="1"/>
</dbReference>
<dbReference type="Gene3D" id="2.10.70.10">
    <property type="entry name" value="Complement Module, domain 1"/>
    <property type="match status" value="10"/>
</dbReference>
<evidence type="ECO:0000256" key="13">
    <source>
        <dbReference type="ARBA" id="ARBA00022989"/>
    </source>
</evidence>
<keyword evidence="11" id="KW-0106">Calcium</keyword>
<feature type="disulfide bond" evidence="23">
    <location>
        <begin position="348"/>
        <end position="358"/>
    </location>
</feature>
<dbReference type="PROSITE" id="PS50041">
    <property type="entry name" value="C_TYPE_LECTIN_2"/>
    <property type="match status" value="3"/>
</dbReference>
<feature type="compositionally biased region" description="Basic and acidic residues" evidence="25">
    <location>
        <begin position="1208"/>
        <end position="1224"/>
    </location>
</feature>
<comment type="subcellular location">
    <subcellularLocation>
        <location evidence="1">Cell membrane</location>
        <topology evidence="1">Single-pass type I membrane protein</topology>
    </subcellularLocation>
</comment>
<sequence>MWTSVECWSYFYSDTVMDWERARTWCRKHHTDMVAIQNQEEIAHLNSWLPMRKGYYWIGIRKINDVWTWVGTNKIVRCKPLKDLENGNVTCSNSETIFNTQCYFTCNQDYLLDGHKLVNCDHTGSWSGKKPTCQAPPSSSTAITTGVTASATALASGLSMTMWILKRLRKKSSNFELISNSDIETPPEVYKNSTDSLDTDFSLNMKWTVIFLLGCSVTESSLGWSYHYSKETFNWTSARKWCQTNFTDMVVFRNQRENDYVVSLLPNKTGTPYYWIGITKNHPKDPWMWVGDNSTWIGDNSWDLNEPNNNHSTEFCVEIYVNTSPKRGKWNDEKCSNGKYAVCYKAQCDVATCQKGTCQETIGNTTCLCDPGFEGDRCQTPIKCPAPNPYDDYLICSEEKWTFNTTCQFKCHLLLVIGSSQMSCGADGKWTGPRPVWCASYKQALLAVAGCGAFSSFLCICFCCIKHRKSSQKMHAHPMSVDLRNLHHWVLTGALILFSRNPSSRGITQAWMYSYSLGPNQQWHEARQWCQKHFTDMVAIQNQEEAMFLNSLLPFNPQYYWIGVYKQDGEWTWVETNTNIPIDSQNWATGEPDDSVDQDCVEIYIKRAVDTVKWNNEKCEKQKGIICYSASCTQESCSFHGDCMETVGGYNCTCSPGFLGPRCAEVEQCPALDHTAFSSGSMNCSHPISTHGYSSTCEFRCNEGYKLIGQDRTICNHTGRWTSSVPTCSVIKCPTISSPVVGSMACVDAVEPFSFGSQCNFTCQRGYYTSEDNILTCLASGHWDKPTPTCTVVQCDSLEAPLHATIQCQDPHGKFSFGSTCSVRCNEGFDRIGTNVTMCSSRGIWSNALAVCQAKRCSSIIHLLHGSLSCYDPNGPFSFGSRCSKTCDEGFILHGTAGIECTSLGVWSADIPHCIAQRCPAVQSHHHGSMFCSDPHGEFSFASRCTVACEDGFFLNGTADFECTSSGKWNVDTPVCSAKTCPTLKSPPYGSIVCSGPYGEFSFGSHCTATCKEGFVLNGPTDIECTAGSSWNPNIPQCLAKRCPTLSSPSHGVLVCSAPNGEFSYGAQCSSACEEGFLLTGTAEMECTSAGSWSGEAPRCQAVQCEDLYILSLPLSMTCSHPLGKFSFGSQCLFTCEDGYSLNGTALLLCSSTGLWSDTMPNCIGISMGTMWLLYTGYGAASAVAILCLIGLAFVIMMKFQKRGKTAMPDDPKWGEEKNLTSEF</sequence>
<dbReference type="PANTHER" id="PTHR19325:SF493">
    <property type="entry name" value="E-SELECTIN"/>
    <property type="match status" value="1"/>
</dbReference>
<dbReference type="PROSITE" id="PS01186">
    <property type="entry name" value="EGF_2"/>
    <property type="match status" value="2"/>
</dbReference>
<dbReference type="PROSITE" id="PS50923">
    <property type="entry name" value="SUSHI"/>
    <property type="match status" value="10"/>
</dbReference>
<dbReference type="InterPro" id="IPR000742">
    <property type="entry name" value="EGF"/>
</dbReference>
<feature type="domain" description="C-type lectin" evidence="28">
    <location>
        <begin position="221"/>
        <end position="344"/>
    </location>
</feature>
<keyword evidence="13 26" id="KW-1133">Transmembrane helix</keyword>